<dbReference type="NCBIfam" id="NF004714">
    <property type="entry name" value="PRK06058.1"/>
    <property type="match status" value="1"/>
</dbReference>
<dbReference type="InterPro" id="IPR049704">
    <property type="entry name" value="Aminotrans_3_PPA_site"/>
</dbReference>
<dbReference type="InterPro" id="IPR005814">
    <property type="entry name" value="Aminotrans_3"/>
</dbReference>
<dbReference type="CDD" id="cd00610">
    <property type="entry name" value="OAT_like"/>
    <property type="match status" value="1"/>
</dbReference>
<dbReference type="GO" id="GO:0009448">
    <property type="term" value="P:gamma-aminobutyric acid metabolic process"/>
    <property type="evidence" value="ECO:0007669"/>
    <property type="project" value="InterPro"/>
</dbReference>
<gene>
    <name evidence="6" type="ORF">UFOPK2001_00124</name>
</gene>
<dbReference type="PROSITE" id="PS00600">
    <property type="entry name" value="AA_TRANSFER_CLASS_3"/>
    <property type="match status" value="1"/>
</dbReference>
<keyword evidence="5" id="KW-0663">Pyridoxal phosphate</keyword>
<dbReference type="PIRSF" id="PIRSF000521">
    <property type="entry name" value="Transaminase_4ab_Lys_Orn"/>
    <property type="match status" value="1"/>
</dbReference>
<organism evidence="6">
    <name type="scientific">freshwater metagenome</name>
    <dbReference type="NCBI Taxonomy" id="449393"/>
    <lineage>
        <taxon>unclassified sequences</taxon>
        <taxon>metagenomes</taxon>
        <taxon>ecological metagenomes</taxon>
    </lineage>
</organism>
<sequence length="444" mass="47024">MSEFTVAQERKVVTSIPGPKSQALHQRRLDAVSAGAGAALPVYIEKAHGAIIVDADGNHMIDLGSGIGVTTIGHTNAGVVKAVQEQVANLTHTLFTLTPYEQYVEVCELLNKHTPGNFKKKSVLFNSGAEAVENAVKIARKATRKNGIVVFDHAYHGRTNLTFTMNFKSAPYGNGFGPTAPSIQHVPMSYPYRDPQGMTGVEAAQRSINYIEKRVGVEDLAAIVIEPIQGEGGFIVPAEGFLKTLSDWAHANGVIVIADEVQAGVARTGKWFASEHFEGWEPDLFTIAKGIAGGMPISAVTGRAEIMDASHPGGLGGTFGGNPVAAAAAVSVLKEIEAGGVIERAQELGKLLGDRLNALKAKYPVIGDVRGHGAMMALEFVEPGTLNPNKDAVDKLVKHCHSNGVLILNAGTYYNVIRFLPPLAISDALLNEALDVLEEGLAAL</sequence>
<dbReference type="GO" id="GO:0042802">
    <property type="term" value="F:identical protein binding"/>
    <property type="evidence" value="ECO:0007669"/>
    <property type="project" value="TreeGrafter"/>
</dbReference>
<dbReference type="Gene3D" id="3.40.640.10">
    <property type="entry name" value="Type I PLP-dependent aspartate aminotransferase-like (Major domain)"/>
    <property type="match status" value="1"/>
</dbReference>
<dbReference type="NCBIfam" id="TIGR00700">
    <property type="entry name" value="GABAtrnsam"/>
    <property type="match status" value="1"/>
</dbReference>
<dbReference type="InterPro" id="IPR015421">
    <property type="entry name" value="PyrdxlP-dep_Trfase_major"/>
</dbReference>
<keyword evidence="4" id="KW-0808">Transferase</keyword>
<evidence type="ECO:0000256" key="2">
    <source>
        <dbReference type="ARBA" id="ARBA00008954"/>
    </source>
</evidence>
<dbReference type="Pfam" id="PF00202">
    <property type="entry name" value="Aminotran_3"/>
    <property type="match status" value="1"/>
</dbReference>
<dbReference type="EMBL" id="CAEZVN010000005">
    <property type="protein sequence ID" value="CAB4624674.1"/>
    <property type="molecule type" value="Genomic_DNA"/>
</dbReference>
<dbReference type="PANTHER" id="PTHR11986">
    <property type="entry name" value="AMINOTRANSFERASE CLASS III"/>
    <property type="match status" value="1"/>
</dbReference>
<dbReference type="InterPro" id="IPR050103">
    <property type="entry name" value="Class-III_PLP-dep_AT"/>
</dbReference>
<dbReference type="GO" id="GO:0034386">
    <property type="term" value="F:4-aminobutyrate:2-oxoglutarate transaminase activity"/>
    <property type="evidence" value="ECO:0007669"/>
    <property type="project" value="InterPro"/>
</dbReference>
<dbReference type="Gene3D" id="3.90.1150.10">
    <property type="entry name" value="Aspartate Aminotransferase, domain 1"/>
    <property type="match status" value="1"/>
</dbReference>
<evidence type="ECO:0000256" key="5">
    <source>
        <dbReference type="ARBA" id="ARBA00022898"/>
    </source>
</evidence>
<reference evidence="6" key="1">
    <citation type="submission" date="2020-05" db="EMBL/GenBank/DDBJ databases">
        <authorList>
            <person name="Chiriac C."/>
            <person name="Salcher M."/>
            <person name="Ghai R."/>
            <person name="Kavagutti S V."/>
        </authorList>
    </citation>
    <scope>NUCLEOTIDE SEQUENCE</scope>
</reference>
<accession>A0A6J6IJP3</accession>
<dbReference type="FunFam" id="3.40.640.10:FF:000013">
    <property type="entry name" value="4-aminobutyrate aminotransferase"/>
    <property type="match status" value="1"/>
</dbReference>
<comment type="cofactor">
    <cofactor evidence="1">
        <name>pyridoxal 5'-phosphate</name>
        <dbReference type="ChEBI" id="CHEBI:597326"/>
    </cofactor>
</comment>
<dbReference type="InterPro" id="IPR015424">
    <property type="entry name" value="PyrdxlP-dep_Trfase"/>
</dbReference>
<dbReference type="AlphaFoldDB" id="A0A6J6IJP3"/>
<keyword evidence="3" id="KW-0032">Aminotransferase</keyword>
<proteinExistence type="inferred from homology"/>
<name>A0A6J6IJP3_9ZZZZ</name>
<dbReference type="InterPro" id="IPR004632">
    <property type="entry name" value="4NH2But_aminotransferase_bac"/>
</dbReference>
<dbReference type="PANTHER" id="PTHR11986:SF79">
    <property type="entry name" value="ACETYLORNITHINE AMINOTRANSFERASE, MITOCHONDRIAL"/>
    <property type="match status" value="1"/>
</dbReference>
<evidence type="ECO:0000256" key="1">
    <source>
        <dbReference type="ARBA" id="ARBA00001933"/>
    </source>
</evidence>
<dbReference type="InterPro" id="IPR015422">
    <property type="entry name" value="PyrdxlP-dep_Trfase_small"/>
</dbReference>
<dbReference type="SUPFAM" id="SSF53383">
    <property type="entry name" value="PLP-dependent transferases"/>
    <property type="match status" value="1"/>
</dbReference>
<protein>
    <submittedName>
        <fullName evidence="6">Unannotated protein</fullName>
    </submittedName>
</protein>
<evidence type="ECO:0000256" key="4">
    <source>
        <dbReference type="ARBA" id="ARBA00022679"/>
    </source>
</evidence>
<evidence type="ECO:0000313" key="6">
    <source>
        <dbReference type="EMBL" id="CAB4624674.1"/>
    </source>
</evidence>
<comment type="similarity">
    <text evidence="2">Belongs to the class-III pyridoxal-phosphate-dependent aminotransferase family.</text>
</comment>
<evidence type="ECO:0000256" key="3">
    <source>
        <dbReference type="ARBA" id="ARBA00022576"/>
    </source>
</evidence>
<dbReference type="GO" id="GO:0030170">
    <property type="term" value="F:pyridoxal phosphate binding"/>
    <property type="evidence" value="ECO:0007669"/>
    <property type="project" value="InterPro"/>
</dbReference>